<evidence type="ECO:0000256" key="7">
    <source>
        <dbReference type="ARBA" id="ARBA00022777"/>
    </source>
</evidence>
<dbReference type="InterPro" id="IPR003661">
    <property type="entry name" value="HisK_dim/P_dom"/>
</dbReference>
<dbReference type="GO" id="GO:0016020">
    <property type="term" value="C:membrane"/>
    <property type="evidence" value="ECO:0007669"/>
    <property type="project" value="UniProtKB-SubCell"/>
</dbReference>
<dbReference type="InterPro" id="IPR003594">
    <property type="entry name" value="HATPase_dom"/>
</dbReference>
<protein>
    <recommendedName>
        <fullName evidence="11">Sensory/regulatory protein RpfC</fullName>
        <ecNumber evidence="3">2.7.13.3</ecNumber>
    </recommendedName>
</protein>
<feature type="transmembrane region" description="Helical" evidence="13">
    <location>
        <begin position="150"/>
        <end position="173"/>
    </location>
</feature>
<keyword evidence="13" id="KW-0472">Membrane</keyword>
<keyword evidence="9" id="KW-0902">Two-component regulatory system</keyword>
<dbReference type="InterPro" id="IPR004358">
    <property type="entry name" value="Sig_transdc_His_kin-like_C"/>
</dbReference>
<feature type="domain" description="HAMP" evidence="16">
    <location>
        <begin position="174"/>
        <end position="227"/>
    </location>
</feature>
<dbReference type="Pfam" id="PF00672">
    <property type="entry name" value="HAMP"/>
    <property type="match status" value="1"/>
</dbReference>
<dbReference type="CDD" id="cd00082">
    <property type="entry name" value="HisKA"/>
    <property type="match status" value="1"/>
</dbReference>
<dbReference type="EC" id="2.7.13.3" evidence="3"/>
<evidence type="ECO:0000256" key="11">
    <source>
        <dbReference type="ARBA" id="ARBA00068150"/>
    </source>
</evidence>
<feature type="domain" description="Histidine kinase" evidence="14">
    <location>
        <begin position="256"/>
        <end position="472"/>
    </location>
</feature>
<dbReference type="FunFam" id="3.30.565.10:FF:000010">
    <property type="entry name" value="Sensor histidine kinase RcsC"/>
    <property type="match status" value="1"/>
</dbReference>
<feature type="domain" description="Response regulatory" evidence="15">
    <location>
        <begin position="495"/>
        <end position="614"/>
    </location>
</feature>
<evidence type="ECO:0000256" key="12">
    <source>
        <dbReference type="PROSITE-ProRule" id="PRU00169"/>
    </source>
</evidence>
<gene>
    <name evidence="17" type="ORF">CSW64_02640</name>
</gene>
<dbReference type="SUPFAM" id="SSF55874">
    <property type="entry name" value="ATPase domain of HSP90 chaperone/DNA topoisomerase II/histidine kinase"/>
    <property type="match status" value="1"/>
</dbReference>
<dbReference type="PROSITE" id="PS50885">
    <property type="entry name" value="HAMP"/>
    <property type="match status" value="1"/>
</dbReference>
<evidence type="ECO:0000256" key="9">
    <source>
        <dbReference type="ARBA" id="ARBA00023012"/>
    </source>
</evidence>
<evidence type="ECO:0000313" key="18">
    <source>
        <dbReference type="Proteomes" id="UP000228945"/>
    </source>
</evidence>
<dbReference type="Pfam" id="PF00072">
    <property type="entry name" value="Response_reg"/>
    <property type="match status" value="1"/>
</dbReference>
<feature type="transmembrane region" description="Helical" evidence="13">
    <location>
        <begin position="20"/>
        <end position="41"/>
    </location>
</feature>
<dbReference type="AlphaFoldDB" id="A0A2D2B3N0"/>
<evidence type="ECO:0000259" key="14">
    <source>
        <dbReference type="PROSITE" id="PS50109"/>
    </source>
</evidence>
<evidence type="ECO:0000256" key="13">
    <source>
        <dbReference type="SAM" id="Phobius"/>
    </source>
</evidence>
<dbReference type="CDD" id="cd17546">
    <property type="entry name" value="REC_hyHK_CKI1_RcsC-like"/>
    <property type="match status" value="1"/>
</dbReference>
<dbReference type="KEGG" id="cmb:CSW64_02640"/>
<accession>A0A2D2B3N0</accession>
<evidence type="ECO:0000256" key="1">
    <source>
        <dbReference type="ARBA" id="ARBA00000085"/>
    </source>
</evidence>
<dbReference type="Gene3D" id="3.40.50.2300">
    <property type="match status" value="1"/>
</dbReference>
<dbReference type="SUPFAM" id="SSF52172">
    <property type="entry name" value="CheY-like"/>
    <property type="match status" value="1"/>
</dbReference>
<dbReference type="EMBL" id="CP024201">
    <property type="protein sequence ID" value="ATQ44847.1"/>
    <property type="molecule type" value="Genomic_DNA"/>
</dbReference>
<dbReference type="OrthoDB" id="9801651at2"/>
<dbReference type="SMART" id="SM00388">
    <property type="entry name" value="HisKA"/>
    <property type="match status" value="1"/>
</dbReference>
<dbReference type="CDD" id="cd16922">
    <property type="entry name" value="HATPase_EvgS-ArcB-TorS-like"/>
    <property type="match status" value="1"/>
</dbReference>
<comment type="catalytic activity">
    <reaction evidence="1">
        <text>ATP + protein L-histidine = ADP + protein N-phospho-L-histidine.</text>
        <dbReference type="EC" id="2.7.13.3"/>
    </reaction>
</comment>
<dbReference type="Gene3D" id="1.10.287.130">
    <property type="match status" value="1"/>
</dbReference>
<dbReference type="InterPro" id="IPR036097">
    <property type="entry name" value="HisK_dim/P_sf"/>
</dbReference>
<keyword evidence="4 12" id="KW-0597">Phosphoprotein</keyword>
<dbReference type="Pfam" id="PF02518">
    <property type="entry name" value="HATPase_c"/>
    <property type="match status" value="1"/>
</dbReference>
<keyword evidence="8" id="KW-0067">ATP-binding</keyword>
<dbReference type="Gene3D" id="3.30.565.10">
    <property type="entry name" value="Histidine kinase-like ATPase, C-terminal domain"/>
    <property type="match status" value="1"/>
</dbReference>
<evidence type="ECO:0000256" key="6">
    <source>
        <dbReference type="ARBA" id="ARBA00022741"/>
    </source>
</evidence>
<dbReference type="InterPro" id="IPR003660">
    <property type="entry name" value="HAMP_dom"/>
</dbReference>
<dbReference type="InterPro" id="IPR011006">
    <property type="entry name" value="CheY-like_superfamily"/>
</dbReference>
<keyword evidence="5" id="KW-0808">Transferase</keyword>
<evidence type="ECO:0000256" key="2">
    <source>
        <dbReference type="ARBA" id="ARBA00004370"/>
    </source>
</evidence>
<dbReference type="InterPro" id="IPR001789">
    <property type="entry name" value="Sig_transdc_resp-reg_receiver"/>
</dbReference>
<comment type="subcellular location">
    <subcellularLocation>
        <location evidence="2">Membrane</location>
    </subcellularLocation>
</comment>
<evidence type="ECO:0000256" key="3">
    <source>
        <dbReference type="ARBA" id="ARBA00012438"/>
    </source>
</evidence>
<dbReference type="CDD" id="cd06225">
    <property type="entry name" value="HAMP"/>
    <property type="match status" value="1"/>
</dbReference>
<dbReference type="GO" id="GO:0000155">
    <property type="term" value="F:phosphorelay sensor kinase activity"/>
    <property type="evidence" value="ECO:0007669"/>
    <property type="project" value="InterPro"/>
</dbReference>
<dbReference type="SMART" id="SM00387">
    <property type="entry name" value="HATPase_c"/>
    <property type="match status" value="1"/>
</dbReference>
<dbReference type="PRINTS" id="PR00344">
    <property type="entry name" value="BCTRLSENSOR"/>
</dbReference>
<keyword evidence="13" id="KW-0812">Transmembrane</keyword>
<organism evidence="17 18">
    <name type="scientific">Caulobacter mirabilis</name>
    <dbReference type="NCBI Taxonomy" id="69666"/>
    <lineage>
        <taxon>Bacteria</taxon>
        <taxon>Pseudomonadati</taxon>
        <taxon>Pseudomonadota</taxon>
        <taxon>Alphaproteobacteria</taxon>
        <taxon>Caulobacterales</taxon>
        <taxon>Caulobacteraceae</taxon>
        <taxon>Caulobacter</taxon>
    </lineage>
</organism>
<name>A0A2D2B3N0_9CAUL</name>
<sequence length="625" mass="66458">MNQQRSSRAADSHAPFQARIASVALITTVAVLLAACATFMIQQWAVSRQETQATNAALNVVVARIGGPALASGDADAAHRVVGAVIDAPGVRSASLIDNDGRILSTQSDPASATREEHTVRTPVVLDGRQVGVLVTTVESPTLASLAPRYAALTFALFFGAAGIAMFVATTLARRVIQPVNRLSEAMEEVAESGQFTPVAEDADDGLFRSLAQSFNQLLTKLDANDRDLRRTLSELVEARDQANAANVLKSQFLANMSHEIRTPLNGVLAMADVMARDDLGPRQRERLGVIRESGELLLAVINDVLDLSKIEAGRLDLSEQDFSLSDMAEGVSSVFSVLAGDKGLRFALTVDADAAGWWRGDPDRLRQILSNLLSNAVKFTVEGAVTARFSLSATGLRLTVSDTGIGIAHDKLPTLFEKFIQADNSTTRRFGGTGLGLAICRELAQLMGGAITARSIEGEGSTFVVDLPLPRAAPPAIEVAEGPAADDAEQRQMRILAAEDNLTNQKVLQAVMEPLQVDLHIVPDGREAVAAWRSGGFDLILMDIQMPIMDGVEAARAIRSAEASEGLPKTPILALTANALVHQVEAYLAAGMDGHVSKPIELRRLYDAIERAVADAAAARSEAA</sequence>
<dbReference type="PROSITE" id="PS50109">
    <property type="entry name" value="HIS_KIN"/>
    <property type="match status" value="1"/>
</dbReference>
<evidence type="ECO:0000256" key="4">
    <source>
        <dbReference type="ARBA" id="ARBA00022553"/>
    </source>
</evidence>
<dbReference type="PANTHER" id="PTHR45339:SF1">
    <property type="entry name" value="HYBRID SIGNAL TRANSDUCTION HISTIDINE KINASE J"/>
    <property type="match status" value="1"/>
</dbReference>
<dbReference type="PROSITE" id="PS50110">
    <property type="entry name" value="RESPONSE_REGULATORY"/>
    <property type="match status" value="1"/>
</dbReference>
<reference evidence="17 18" key="1">
    <citation type="submission" date="2017-10" db="EMBL/GenBank/DDBJ databases">
        <title>Genome sequence of Caulobacter mirabilis FWC38.</title>
        <authorList>
            <person name="Fiebig A."/>
            <person name="Crosson S."/>
        </authorList>
    </citation>
    <scope>NUCLEOTIDE SEQUENCE [LARGE SCALE GENOMIC DNA]</scope>
    <source>
        <strain evidence="17 18">FWC 38</strain>
    </source>
</reference>
<feature type="modified residue" description="4-aspartylphosphate" evidence="12">
    <location>
        <position position="544"/>
    </location>
</feature>
<keyword evidence="18" id="KW-1185">Reference proteome</keyword>
<dbReference type="InterPro" id="IPR005467">
    <property type="entry name" value="His_kinase_dom"/>
</dbReference>
<dbReference type="SMART" id="SM00448">
    <property type="entry name" value="REC"/>
    <property type="match status" value="1"/>
</dbReference>
<evidence type="ECO:0000256" key="8">
    <source>
        <dbReference type="ARBA" id="ARBA00022840"/>
    </source>
</evidence>
<keyword evidence="13" id="KW-1133">Transmembrane helix</keyword>
<evidence type="ECO:0000259" key="15">
    <source>
        <dbReference type="PROSITE" id="PS50110"/>
    </source>
</evidence>
<dbReference type="PANTHER" id="PTHR45339">
    <property type="entry name" value="HYBRID SIGNAL TRANSDUCTION HISTIDINE KINASE J"/>
    <property type="match status" value="1"/>
</dbReference>
<evidence type="ECO:0000313" key="17">
    <source>
        <dbReference type="EMBL" id="ATQ44847.1"/>
    </source>
</evidence>
<evidence type="ECO:0000256" key="10">
    <source>
        <dbReference type="ARBA" id="ARBA00064003"/>
    </source>
</evidence>
<dbReference type="Pfam" id="PF00512">
    <property type="entry name" value="HisKA"/>
    <property type="match status" value="1"/>
</dbReference>
<keyword evidence="7 17" id="KW-0418">Kinase</keyword>
<keyword evidence="6" id="KW-0547">Nucleotide-binding</keyword>
<comment type="subunit">
    <text evidence="10">At low DSF concentrations, interacts with RpfF.</text>
</comment>
<dbReference type="GO" id="GO:0005524">
    <property type="term" value="F:ATP binding"/>
    <property type="evidence" value="ECO:0007669"/>
    <property type="project" value="UniProtKB-KW"/>
</dbReference>
<dbReference type="SMART" id="SM00304">
    <property type="entry name" value="HAMP"/>
    <property type="match status" value="1"/>
</dbReference>
<dbReference type="FunFam" id="1.10.287.130:FF:000002">
    <property type="entry name" value="Two-component osmosensing histidine kinase"/>
    <property type="match status" value="1"/>
</dbReference>
<dbReference type="InterPro" id="IPR036890">
    <property type="entry name" value="HATPase_C_sf"/>
</dbReference>
<dbReference type="SUPFAM" id="SSF47384">
    <property type="entry name" value="Homodimeric domain of signal transducing histidine kinase"/>
    <property type="match status" value="1"/>
</dbReference>
<dbReference type="Proteomes" id="UP000228945">
    <property type="component" value="Chromosome"/>
</dbReference>
<dbReference type="Gene3D" id="6.10.340.10">
    <property type="match status" value="1"/>
</dbReference>
<evidence type="ECO:0000256" key="5">
    <source>
        <dbReference type="ARBA" id="ARBA00022679"/>
    </source>
</evidence>
<evidence type="ECO:0000259" key="16">
    <source>
        <dbReference type="PROSITE" id="PS50885"/>
    </source>
</evidence>
<proteinExistence type="predicted"/>